<comment type="caution">
    <text evidence="1">The sequence shown here is derived from an EMBL/GenBank/DDBJ whole genome shotgun (WGS) entry which is preliminary data.</text>
</comment>
<dbReference type="Proteomes" id="UP000292402">
    <property type="component" value="Unassembled WGS sequence"/>
</dbReference>
<evidence type="ECO:0000313" key="2">
    <source>
        <dbReference type="Proteomes" id="UP000292402"/>
    </source>
</evidence>
<dbReference type="AlphaFoldDB" id="A0A4Q4LYK2"/>
<reference evidence="2" key="1">
    <citation type="journal article" date="2019" name="bioRxiv">
        <title>Genomics, evolutionary history and diagnostics of the Alternaria alternata species group including apple and Asian pear pathotypes.</title>
        <authorList>
            <person name="Armitage A.D."/>
            <person name="Cockerton H.M."/>
            <person name="Sreenivasaprasad S."/>
            <person name="Woodhall J.W."/>
            <person name="Lane C.R."/>
            <person name="Harrison R.J."/>
            <person name="Clarkson J.P."/>
        </authorList>
    </citation>
    <scope>NUCLEOTIDE SEQUENCE [LARGE SCALE GENOMIC DNA]</scope>
    <source>
        <strain evidence="2">FERA 1082</strain>
    </source>
</reference>
<name>A0A4Q4LYK2_9PLEO</name>
<accession>A0A4Q4LYK2</accession>
<gene>
    <name evidence="1" type="ORF">AA0114_g12681</name>
</gene>
<evidence type="ECO:0000313" key="1">
    <source>
        <dbReference type="EMBL" id="RYN25753.1"/>
    </source>
</evidence>
<sequence length="183" mass="20819">MIAELAARLRHLADGISTNCNEDPREESRNALRKAATELEQSVVKSHLHDDTYVLVLLDAHSHPFNDDIFYRSTDQSYPALDRDKPFNIKKRLYDAIRKHLIDISSAATPHTNTQERSIKVSSAATLETSRLVVRVYANTTKLENDLLQPLQQFAVQFSSMDTDFDFLCVRDEAMVELKIVGE</sequence>
<protein>
    <submittedName>
        <fullName evidence="1">Uncharacterized protein</fullName>
    </submittedName>
</protein>
<dbReference type="EMBL" id="PDXA01000094">
    <property type="protein sequence ID" value="RYN25753.1"/>
    <property type="molecule type" value="Genomic_DNA"/>
</dbReference>
<organism evidence="1 2">
    <name type="scientific">Alternaria tenuissima</name>
    <dbReference type="NCBI Taxonomy" id="119927"/>
    <lineage>
        <taxon>Eukaryota</taxon>
        <taxon>Fungi</taxon>
        <taxon>Dikarya</taxon>
        <taxon>Ascomycota</taxon>
        <taxon>Pezizomycotina</taxon>
        <taxon>Dothideomycetes</taxon>
        <taxon>Pleosporomycetidae</taxon>
        <taxon>Pleosporales</taxon>
        <taxon>Pleosporineae</taxon>
        <taxon>Pleosporaceae</taxon>
        <taxon>Alternaria</taxon>
        <taxon>Alternaria sect. Alternaria</taxon>
        <taxon>Alternaria alternata complex</taxon>
    </lineage>
</organism>
<proteinExistence type="predicted"/>